<reference evidence="1" key="1">
    <citation type="submission" date="2019-08" db="EMBL/GenBank/DDBJ databases">
        <authorList>
            <person name="Kucharzyk K."/>
            <person name="Murdoch R.W."/>
            <person name="Higgins S."/>
            <person name="Loffler F."/>
        </authorList>
    </citation>
    <scope>NUCLEOTIDE SEQUENCE</scope>
</reference>
<organism evidence="1">
    <name type="scientific">bioreactor metagenome</name>
    <dbReference type="NCBI Taxonomy" id="1076179"/>
    <lineage>
        <taxon>unclassified sequences</taxon>
        <taxon>metagenomes</taxon>
        <taxon>ecological metagenomes</taxon>
    </lineage>
</organism>
<protein>
    <submittedName>
        <fullName evidence="1">Uncharacterized protein</fullName>
    </submittedName>
</protein>
<proteinExistence type="predicted"/>
<dbReference type="EMBL" id="VSSQ01097948">
    <property type="protein sequence ID" value="MPN41107.1"/>
    <property type="molecule type" value="Genomic_DNA"/>
</dbReference>
<dbReference type="AlphaFoldDB" id="A0A645HQ50"/>
<evidence type="ECO:0000313" key="1">
    <source>
        <dbReference type="EMBL" id="MPN41107.1"/>
    </source>
</evidence>
<accession>A0A645HQ50</accession>
<gene>
    <name evidence="1" type="ORF">SDC9_188648</name>
</gene>
<sequence>MLAFLYSFGNSVFPSAAADKQNLHFYSPCQKNLFLNLKFVLLHLMRKYSEKKGNGLTRLTRPFFRIKFFIIICKVLINNT</sequence>
<comment type="caution">
    <text evidence="1">The sequence shown here is derived from an EMBL/GenBank/DDBJ whole genome shotgun (WGS) entry which is preliminary data.</text>
</comment>
<name>A0A645HQ50_9ZZZZ</name>